<dbReference type="InterPro" id="IPR043128">
    <property type="entry name" value="Rev_trsase/Diguanyl_cyclase"/>
</dbReference>
<dbReference type="AlphaFoldDB" id="A0A0R0A8L2"/>
<dbReference type="PROSITE" id="PS50883">
    <property type="entry name" value="EAL"/>
    <property type="match status" value="1"/>
</dbReference>
<dbReference type="SMART" id="SM00052">
    <property type="entry name" value="EAL"/>
    <property type="match status" value="1"/>
</dbReference>
<dbReference type="CDD" id="cd01948">
    <property type="entry name" value="EAL"/>
    <property type="match status" value="1"/>
</dbReference>
<dbReference type="PROSITE" id="PS50113">
    <property type="entry name" value="PAC"/>
    <property type="match status" value="1"/>
</dbReference>
<dbReference type="PANTHER" id="PTHR44757:SF2">
    <property type="entry name" value="BIOFILM ARCHITECTURE MAINTENANCE PROTEIN MBAA"/>
    <property type="match status" value="1"/>
</dbReference>
<feature type="domain" description="PAS" evidence="2">
    <location>
        <begin position="422"/>
        <end position="493"/>
    </location>
</feature>
<proteinExistence type="predicted"/>
<dbReference type="InterPro" id="IPR029787">
    <property type="entry name" value="Nucleotide_cyclase"/>
</dbReference>
<dbReference type="PROSITE" id="PS50112">
    <property type="entry name" value="PAS"/>
    <property type="match status" value="2"/>
</dbReference>
<dbReference type="GO" id="GO:0006355">
    <property type="term" value="P:regulation of DNA-templated transcription"/>
    <property type="evidence" value="ECO:0007669"/>
    <property type="project" value="InterPro"/>
</dbReference>
<dbReference type="SUPFAM" id="SSF141868">
    <property type="entry name" value="EAL domain-like"/>
    <property type="match status" value="1"/>
</dbReference>
<protein>
    <recommendedName>
        <fullName evidence="8">Diguanylate cyclase</fullName>
    </recommendedName>
</protein>
<dbReference type="InterPro" id="IPR000014">
    <property type="entry name" value="PAS"/>
</dbReference>
<dbReference type="PROSITE" id="PS50887">
    <property type="entry name" value="GGDEF"/>
    <property type="match status" value="1"/>
</dbReference>
<feature type="domain" description="PAS" evidence="2">
    <location>
        <begin position="314"/>
        <end position="368"/>
    </location>
</feature>
<evidence type="ECO:0008006" key="8">
    <source>
        <dbReference type="Google" id="ProtNLM"/>
    </source>
</evidence>
<dbReference type="InterPro" id="IPR035965">
    <property type="entry name" value="PAS-like_dom_sf"/>
</dbReference>
<dbReference type="Pfam" id="PF00563">
    <property type="entry name" value="EAL"/>
    <property type="match status" value="1"/>
</dbReference>
<dbReference type="InterPro" id="IPR013767">
    <property type="entry name" value="PAS_fold"/>
</dbReference>
<accession>A0A0R0A8L2</accession>
<dbReference type="SMART" id="SM00091">
    <property type="entry name" value="PAS"/>
    <property type="match status" value="2"/>
</dbReference>
<dbReference type="SUPFAM" id="SSF55073">
    <property type="entry name" value="Nucleotide cyclase"/>
    <property type="match status" value="1"/>
</dbReference>
<dbReference type="InterPro" id="IPR000160">
    <property type="entry name" value="GGDEF_dom"/>
</dbReference>
<dbReference type="InterPro" id="IPR052155">
    <property type="entry name" value="Biofilm_reg_signaling"/>
</dbReference>
<gene>
    <name evidence="6" type="ORF">ARC78_11260</name>
</gene>
<comment type="caution">
    <text evidence="6">The sequence shown here is derived from an EMBL/GenBank/DDBJ whole genome shotgun (WGS) entry which is preliminary data.</text>
</comment>
<dbReference type="InterPro" id="IPR013655">
    <property type="entry name" value="PAS_fold_3"/>
</dbReference>
<dbReference type="Gene3D" id="2.10.70.100">
    <property type="match status" value="1"/>
</dbReference>
<dbReference type="InterPro" id="IPR000700">
    <property type="entry name" value="PAS-assoc_C"/>
</dbReference>
<dbReference type="CDD" id="cd12915">
    <property type="entry name" value="PDC2_DGC_like"/>
    <property type="match status" value="1"/>
</dbReference>
<dbReference type="InterPro" id="IPR001633">
    <property type="entry name" value="EAL_dom"/>
</dbReference>
<keyword evidence="1" id="KW-1133">Transmembrane helix</keyword>
<keyword evidence="1" id="KW-0812">Transmembrane</keyword>
<evidence type="ECO:0000256" key="1">
    <source>
        <dbReference type="SAM" id="Phobius"/>
    </source>
</evidence>
<reference evidence="6 7" key="1">
    <citation type="submission" date="2015-10" db="EMBL/GenBank/DDBJ databases">
        <title>Genome sequencing and analysis of members of genus Stenotrophomonas.</title>
        <authorList>
            <person name="Patil P.P."/>
            <person name="Midha S."/>
            <person name="Patil P.B."/>
        </authorList>
    </citation>
    <scope>NUCLEOTIDE SEQUENCE [LARGE SCALE GENOMIC DNA]</scope>
    <source>
        <strain evidence="6 7">JCM 9942</strain>
    </source>
</reference>
<dbReference type="Pfam" id="PF00989">
    <property type="entry name" value="PAS"/>
    <property type="match status" value="1"/>
</dbReference>
<dbReference type="Gene3D" id="3.30.70.270">
    <property type="match status" value="1"/>
</dbReference>
<sequence length="965" mass="105542">MGSVAAIVLALVLALLLWNDRSNRLQAAQRQSMAIATGTDRLLRSELSTFERTLRGTANYARDYFWLAPEEAPALLESAIAGVLVRNPDLATITLVDGQGRALSGGNGDPGFSRWVNPAHRVLRGELYLGRMERGPDGSRLVQLAIPVQPGQWLLAQVRLAAFQRIVTGLDTGRMGVVSIGNRDGQLLAHSLDPSLVERTLPRPMRIFPPEDKVRARGVANSPVDGLSRIGAISAPRDYPLIVFAGLSYDEVMGPWYTALYAAIGLYVLYVVGLLYLIHIRRRSLRRQARLTEELRAGAAELALAHQVGKVGTWSISGDGGTLRWSAQTQQLFGLSTRQSTLPALYARVHAEDRPTLRAELQAALANGGVVNALFRLVLRDGSTRWLSARGEMVNEHRRKRMTGAVVDVTERVHSQLRAQEAERQFRLVFDRNPAPFWIFDLHTLRFLEVNQAAVRQYGYSRDEFLGMTILDIRPAEYREETVAFIRELADGLRPAEGVFIHRRKDGSLFEVIGHSARLEFDGKPALLVLAEDASQRLAYERDLAYRASHHAGTGLLTVRALADRLDAAGSGYTVVHVQLRGIQMVADTLGQDAGEQVLQAMATRLGALAAGYGLLAHQPAEDFVLAIAAGHEVQQVLDALLAAVSEPVRGRDSRHQLEPRLGVARCPDDGEMAEQVLGRAAQAAHAARENGTVLARFDASIAARYTERLQLAGRIHTAIDQGEFELHFQPIYHAADRSPAALEALLRWPQADGSFIAPGDFIRLCEDTGLIVALGRWVIHAAARAQRQLADQGWGGLPIAVNISAVQLFNSDLVAEFSRATEAWDLPPGALQLELTESAVMRNPAQALQTLQALKENGIGAALDDFGTGFSSMSYLQHLPLDSLKIDRDFVCDVERNPRNAAICRALLSLGHSMGLNVIAEGVESEGQLAWLAAHGCDQVQGYLLGRPMPLEAVRVALDQHRSV</sequence>
<dbReference type="Gene3D" id="3.20.20.450">
    <property type="entry name" value="EAL domain"/>
    <property type="match status" value="1"/>
</dbReference>
<name>A0A0R0A8L2_9GAMM</name>
<dbReference type="Proteomes" id="UP000050836">
    <property type="component" value="Unassembled WGS sequence"/>
</dbReference>
<feature type="domain" description="EAL" evidence="4">
    <location>
        <begin position="709"/>
        <end position="963"/>
    </location>
</feature>
<keyword evidence="7" id="KW-1185">Reference proteome</keyword>
<dbReference type="EMBL" id="LLXS01000027">
    <property type="protein sequence ID" value="KRG41366.1"/>
    <property type="molecule type" value="Genomic_DNA"/>
</dbReference>
<evidence type="ECO:0000259" key="4">
    <source>
        <dbReference type="PROSITE" id="PS50883"/>
    </source>
</evidence>
<evidence type="ECO:0000259" key="5">
    <source>
        <dbReference type="PROSITE" id="PS50887"/>
    </source>
</evidence>
<evidence type="ECO:0000313" key="6">
    <source>
        <dbReference type="EMBL" id="KRG41366.1"/>
    </source>
</evidence>
<dbReference type="Pfam" id="PF00990">
    <property type="entry name" value="GGDEF"/>
    <property type="match status" value="1"/>
</dbReference>
<organism evidence="6 7">
    <name type="scientific">Stenotrophomonas pictorum JCM 9942</name>
    <dbReference type="NCBI Taxonomy" id="1236960"/>
    <lineage>
        <taxon>Bacteria</taxon>
        <taxon>Pseudomonadati</taxon>
        <taxon>Pseudomonadota</taxon>
        <taxon>Gammaproteobacteria</taxon>
        <taxon>Lysobacterales</taxon>
        <taxon>Lysobacteraceae</taxon>
        <taxon>Stenotrophomonas</taxon>
    </lineage>
</organism>
<dbReference type="Gene3D" id="3.30.450.20">
    <property type="entry name" value="PAS domain"/>
    <property type="match status" value="4"/>
</dbReference>
<dbReference type="SUPFAM" id="SSF55785">
    <property type="entry name" value="PYP-like sensor domain (PAS domain)"/>
    <property type="match status" value="2"/>
</dbReference>
<keyword evidence="1" id="KW-0472">Membrane</keyword>
<dbReference type="NCBIfam" id="TIGR00229">
    <property type="entry name" value="sensory_box"/>
    <property type="match status" value="2"/>
</dbReference>
<dbReference type="PANTHER" id="PTHR44757">
    <property type="entry name" value="DIGUANYLATE CYCLASE DGCP"/>
    <property type="match status" value="1"/>
</dbReference>
<feature type="domain" description="PAC" evidence="3">
    <location>
        <begin position="371"/>
        <end position="421"/>
    </location>
</feature>
<feature type="transmembrane region" description="Helical" evidence="1">
    <location>
        <begin position="256"/>
        <end position="278"/>
    </location>
</feature>
<dbReference type="Pfam" id="PF08447">
    <property type="entry name" value="PAS_3"/>
    <property type="match status" value="1"/>
</dbReference>
<evidence type="ECO:0000259" key="3">
    <source>
        <dbReference type="PROSITE" id="PS50113"/>
    </source>
</evidence>
<feature type="domain" description="GGDEF" evidence="5">
    <location>
        <begin position="571"/>
        <end position="700"/>
    </location>
</feature>
<dbReference type="CDD" id="cd00130">
    <property type="entry name" value="PAS"/>
    <property type="match status" value="2"/>
</dbReference>
<dbReference type="InterPro" id="IPR035919">
    <property type="entry name" value="EAL_sf"/>
</dbReference>
<evidence type="ECO:0000259" key="2">
    <source>
        <dbReference type="PROSITE" id="PS50112"/>
    </source>
</evidence>
<dbReference type="SMART" id="SM00267">
    <property type="entry name" value="GGDEF"/>
    <property type="match status" value="1"/>
</dbReference>
<evidence type="ECO:0000313" key="7">
    <source>
        <dbReference type="Proteomes" id="UP000050836"/>
    </source>
</evidence>